<gene>
    <name evidence="9" type="ORF">GJ746_04540</name>
</gene>
<feature type="domain" description="Four-carbon acid sugar kinase nucleotide binding" evidence="8">
    <location>
        <begin position="240"/>
        <end position="409"/>
    </location>
</feature>
<keyword evidence="2" id="KW-0808">Transferase</keyword>
<dbReference type="GO" id="GO:0016301">
    <property type="term" value="F:kinase activity"/>
    <property type="evidence" value="ECO:0007669"/>
    <property type="project" value="UniProtKB-KW"/>
</dbReference>
<evidence type="ECO:0000256" key="2">
    <source>
        <dbReference type="ARBA" id="ARBA00022679"/>
    </source>
</evidence>
<dbReference type="InterPro" id="IPR031475">
    <property type="entry name" value="NBD_C"/>
</dbReference>
<dbReference type="NCBIfam" id="NF047819">
    <property type="entry name" value="ThrnKinDtnkGamma"/>
    <property type="match status" value="1"/>
</dbReference>
<dbReference type="InterPro" id="IPR037051">
    <property type="entry name" value="4-carb_acid_sugar_kinase_N_sf"/>
</dbReference>
<dbReference type="Gene3D" id="3.40.980.20">
    <property type="entry name" value="Four-carbon acid sugar kinase, nucleotide binding domain"/>
    <property type="match status" value="1"/>
</dbReference>
<comment type="similarity">
    <text evidence="1">Belongs to the four-carbon acid sugar kinase family.</text>
</comment>
<evidence type="ECO:0000313" key="9">
    <source>
        <dbReference type="EMBL" id="QGN36606.1"/>
    </source>
</evidence>
<sequence length="423" mass="44940">MKMIVIADDFTGSNDTGVQLAKKGARTEVMLTPDQKPSRRADVLVINTESRAMPAEKAGKAVAQALAPWCDGDALPLVYKKIDSTFRGNVGAEVTAAMRATNRRLAVIAAAIPAAGRTTRNGLCLVNGTPLLETEFASDPKTPIISSRIAALIALQSDVPVHEVSLEDVRRGQLSALLTAFSAEGECMVVADAVEDRDLLLIAQAICEQKEMPLLVGAAGLANALPVRTFMQERQELPVLVVAGSMSEATRRQVEKALCQARASVVDIDASRLASAQAEQEMAAAVEQACALLSRQQHTILRTSRSADDRQMIDSLCAQAGVSRQQLGEMLSQRLGVITLRIIEQARIGGLFLTGGDIATAVAAALGAEGYRIQSEVAPCIPCGTFVNSEIDDLPVITKAGGFGSDSTLCDALYFIEEMYRGN</sequence>
<evidence type="ECO:0000256" key="4">
    <source>
        <dbReference type="ARBA" id="ARBA00022777"/>
    </source>
</evidence>
<keyword evidence="5" id="KW-0067">ATP-binding</keyword>
<keyword evidence="4 9" id="KW-0418">Kinase</keyword>
<reference evidence="9 10" key="1">
    <citation type="submission" date="2019-11" db="EMBL/GenBank/DDBJ databases">
        <title>Isolation and Application of One Kind of P-Hydroxybenzoic Acid Degrading Bacterium in Mitigating Cropping Obstacle of Cucumber.</title>
        <authorList>
            <person name="Wu F."/>
            <person name="An Y."/>
        </authorList>
    </citation>
    <scope>NUCLEOTIDE SEQUENCE [LARGE SCALE GENOMIC DNA]</scope>
    <source>
        <strain evidence="9 10">P620</strain>
    </source>
</reference>
<dbReference type="InterPro" id="IPR042213">
    <property type="entry name" value="NBD_C_sf"/>
</dbReference>
<dbReference type="Proteomes" id="UP000427108">
    <property type="component" value="Chromosome"/>
</dbReference>
<protein>
    <submittedName>
        <fullName evidence="9">D-threonate kinase</fullName>
    </submittedName>
</protein>
<evidence type="ECO:0000256" key="5">
    <source>
        <dbReference type="ARBA" id="ARBA00022840"/>
    </source>
</evidence>
<evidence type="ECO:0000313" key="10">
    <source>
        <dbReference type="Proteomes" id="UP000427108"/>
    </source>
</evidence>
<dbReference type="RefSeq" id="WP_154679122.1">
    <property type="nucleotide sequence ID" value="NZ_CP046115.1"/>
</dbReference>
<dbReference type="InterPro" id="IPR010737">
    <property type="entry name" value="4-carb_acid_sugar_kinase_N"/>
</dbReference>
<dbReference type="EMBL" id="CP046115">
    <property type="protein sequence ID" value="QGN36606.1"/>
    <property type="molecule type" value="Genomic_DNA"/>
</dbReference>
<dbReference type="SUPFAM" id="SSF142764">
    <property type="entry name" value="YgbK-like"/>
    <property type="match status" value="1"/>
</dbReference>
<evidence type="ECO:0000259" key="8">
    <source>
        <dbReference type="Pfam" id="PF17042"/>
    </source>
</evidence>
<dbReference type="Gene3D" id="3.40.50.10840">
    <property type="entry name" value="Putative sugar-binding, N-terminal domain"/>
    <property type="match status" value="1"/>
</dbReference>
<evidence type="ECO:0000256" key="1">
    <source>
        <dbReference type="ARBA" id="ARBA00005715"/>
    </source>
</evidence>
<organism evidence="9 10">
    <name type="scientific">Klebsiella oxytoca</name>
    <dbReference type="NCBI Taxonomy" id="571"/>
    <lineage>
        <taxon>Bacteria</taxon>
        <taxon>Pseudomonadati</taxon>
        <taxon>Pseudomonadota</taxon>
        <taxon>Gammaproteobacteria</taxon>
        <taxon>Enterobacterales</taxon>
        <taxon>Enterobacteriaceae</taxon>
        <taxon>Klebsiella/Raoultella group</taxon>
        <taxon>Klebsiella</taxon>
    </lineage>
</organism>
<proteinExistence type="inferred from homology"/>
<keyword evidence="6" id="KW-0119">Carbohydrate metabolism</keyword>
<dbReference type="Pfam" id="PF07005">
    <property type="entry name" value="SBD_N"/>
    <property type="match status" value="1"/>
</dbReference>
<dbReference type="OrthoDB" id="191465at2"/>
<keyword evidence="3" id="KW-0547">Nucleotide-binding</keyword>
<feature type="domain" description="Four-carbon acid sugar kinase N-terminal" evidence="7">
    <location>
        <begin position="3"/>
        <end position="225"/>
    </location>
</feature>
<dbReference type="AlphaFoldDB" id="A0A6B8MNY4"/>
<dbReference type="Pfam" id="PF17042">
    <property type="entry name" value="NBD_C"/>
    <property type="match status" value="1"/>
</dbReference>
<evidence type="ECO:0000256" key="3">
    <source>
        <dbReference type="ARBA" id="ARBA00022741"/>
    </source>
</evidence>
<evidence type="ECO:0000256" key="6">
    <source>
        <dbReference type="ARBA" id="ARBA00023277"/>
    </source>
</evidence>
<evidence type="ECO:0000259" key="7">
    <source>
        <dbReference type="Pfam" id="PF07005"/>
    </source>
</evidence>
<dbReference type="GO" id="GO:0005524">
    <property type="term" value="F:ATP binding"/>
    <property type="evidence" value="ECO:0007669"/>
    <property type="project" value="UniProtKB-KW"/>
</dbReference>
<accession>A0A6B8MNY4</accession>
<name>A0A6B8MNY4_KLEOX</name>